<comment type="caution">
    <text evidence="2">The sequence shown here is derived from an EMBL/GenBank/DDBJ whole genome shotgun (WGS) entry which is preliminary data.</text>
</comment>
<protein>
    <submittedName>
        <fullName evidence="2">Uncharacterized protein</fullName>
    </submittedName>
</protein>
<feature type="compositionally biased region" description="Low complexity" evidence="1">
    <location>
        <begin position="7"/>
        <end position="26"/>
    </location>
</feature>
<dbReference type="AlphaFoldDB" id="A0A4Z2HWB1"/>
<proteinExistence type="predicted"/>
<gene>
    <name evidence="2" type="ORF">EYF80_019841</name>
</gene>
<evidence type="ECO:0000313" key="2">
    <source>
        <dbReference type="EMBL" id="TNN69968.1"/>
    </source>
</evidence>
<evidence type="ECO:0000256" key="1">
    <source>
        <dbReference type="SAM" id="MobiDB-lite"/>
    </source>
</evidence>
<evidence type="ECO:0000313" key="3">
    <source>
        <dbReference type="Proteomes" id="UP000314294"/>
    </source>
</evidence>
<dbReference type="EMBL" id="SRLO01000169">
    <property type="protein sequence ID" value="TNN69968.1"/>
    <property type="molecule type" value="Genomic_DNA"/>
</dbReference>
<accession>A0A4Z2HWB1</accession>
<name>A0A4Z2HWB1_9TELE</name>
<dbReference type="Proteomes" id="UP000314294">
    <property type="component" value="Unassembled WGS sequence"/>
</dbReference>
<reference evidence="2 3" key="1">
    <citation type="submission" date="2019-03" db="EMBL/GenBank/DDBJ databases">
        <title>First draft genome of Liparis tanakae, snailfish: a comprehensive survey of snailfish specific genes.</title>
        <authorList>
            <person name="Kim W."/>
            <person name="Song I."/>
            <person name="Jeong J.-H."/>
            <person name="Kim D."/>
            <person name="Kim S."/>
            <person name="Ryu S."/>
            <person name="Song J.Y."/>
            <person name="Lee S.K."/>
        </authorList>
    </citation>
    <scope>NUCLEOTIDE SEQUENCE [LARGE SCALE GENOMIC DNA]</scope>
    <source>
        <tissue evidence="2">Muscle</tissue>
    </source>
</reference>
<organism evidence="2 3">
    <name type="scientific">Liparis tanakae</name>
    <name type="common">Tanaka's snailfish</name>
    <dbReference type="NCBI Taxonomy" id="230148"/>
    <lineage>
        <taxon>Eukaryota</taxon>
        <taxon>Metazoa</taxon>
        <taxon>Chordata</taxon>
        <taxon>Craniata</taxon>
        <taxon>Vertebrata</taxon>
        <taxon>Euteleostomi</taxon>
        <taxon>Actinopterygii</taxon>
        <taxon>Neopterygii</taxon>
        <taxon>Teleostei</taxon>
        <taxon>Neoteleostei</taxon>
        <taxon>Acanthomorphata</taxon>
        <taxon>Eupercaria</taxon>
        <taxon>Perciformes</taxon>
        <taxon>Cottioidei</taxon>
        <taxon>Cottales</taxon>
        <taxon>Liparidae</taxon>
        <taxon>Liparis</taxon>
    </lineage>
</organism>
<keyword evidence="3" id="KW-1185">Reference proteome</keyword>
<feature type="region of interest" description="Disordered" evidence="1">
    <location>
        <begin position="1"/>
        <end position="60"/>
    </location>
</feature>
<sequence length="60" mass="6096">MSEGPTTSTDSGCKRSSSGSSPSVGSKGTGDEIQHHGSTLSSASNSSTPDESRCVSWFTQ</sequence>
<feature type="compositionally biased region" description="Low complexity" evidence="1">
    <location>
        <begin position="38"/>
        <end position="47"/>
    </location>
</feature>